<dbReference type="PANTHER" id="PTHR40422:SF1">
    <property type="entry name" value="TRANSLATION MACHINERY-ASSOCIATED PROTEIN 17"/>
    <property type="match status" value="1"/>
</dbReference>
<feature type="compositionally biased region" description="Low complexity" evidence="1">
    <location>
        <begin position="125"/>
        <end position="136"/>
    </location>
</feature>
<protein>
    <submittedName>
        <fullName evidence="2">Uncharacterized protein</fullName>
    </submittedName>
</protein>
<accession>A0A232M2M9</accession>
<evidence type="ECO:0000313" key="3">
    <source>
        <dbReference type="Proteomes" id="UP000243515"/>
    </source>
</evidence>
<dbReference type="Proteomes" id="UP000243515">
    <property type="component" value="Unassembled WGS sequence"/>
</dbReference>
<proteinExistence type="predicted"/>
<feature type="compositionally biased region" description="Basic and acidic residues" evidence="1">
    <location>
        <begin position="155"/>
        <end position="170"/>
    </location>
</feature>
<dbReference type="InterPro" id="IPR038966">
    <property type="entry name" value="TMA17"/>
</dbReference>
<sequence length="170" mass="18239">MSDESQPITLAAFAEAIKALPLSAVYAKALELRNSMGHLHRSNAELRMYIDESGTGQGVENRELGDYIVENEGVIDAMTERIALLKAEVERRGQQWLDLGDGNDADQSERPVDRHETGGGLSNGTAPTATDAATHAGSGRINSTLVSDPSNRASDSQHDSPESEEEGIHL</sequence>
<feature type="compositionally biased region" description="Polar residues" evidence="1">
    <location>
        <begin position="140"/>
        <end position="154"/>
    </location>
</feature>
<name>A0A232M2M9_9EURO</name>
<gene>
    <name evidence="2" type="ORF">Egran_01591</name>
</gene>
<evidence type="ECO:0000256" key="1">
    <source>
        <dbReference type="SAM" id="MobiDB-lite"/>
    </source>
</evidence>
<keyword evidence="3" id="KW-1185">Reference proteome</keyword>
<feature type="region of interest" description="Disordered" evidence="1">
    <location>
        <begin position="94"/>
        <end position="170"/>
    </location>
</feature>
<comment type="caution">
    <text evidence="2">The sequence shown here is derived from an EMBL/GenBank/DDBJ whole genome shotgun (WGS) entry which is preliminary data.</text>
</comment>
<reference evidence="2 3" key="1">
    <citation type="journal article" date="2015" name="Environ. Microbiol.">
        <title>Metagenome sequence of Elaphomyces granulatus from sporocarp tissue reveals Ascomycota ectomycorrhizal fingerprints of genome expansion and a Proteobacteria-rich microbiome.</title>
        <authorList>
            <person name="Quandt C.A."/>
            <person name="Kohler A."/>
            <person name="Hesse C.N."/>
            <person name="Sharpton T.J."/>
            <person name="Martin F."/>
            <person name="Spatafora J.W."/>
        </authorList>
    </citation>
    <scope>NUCLEOTIDE SEQUENCE [LARGE SCALE GENOMIC DNA]</scope>
    <source>
        <strain evidence="2 3">OSC145934</strain>
    </source>
</reference>
<dbReference type="EMBL" id="NPHW01002837">
    <property type="protein sequence ID" value="OXV10639.1"/>
    <property type="molecule type" value="Genomic_DNA"/>
</dbReference>
<evidence type="ECO:0000313" key="2">
    <source>
        <dbReference type="EMBL" id="OXV10639.1"/>
    </source>
</evidence>
<dbReference type="GO" id="GO:0070682">
    <property type="term" value="P:proteasome regulatory particle assembly"/>
    <property type="evidence" value="ECO:0007669"/>
    <property type="project" value="InterPro"/>
</dbReference>
<dbReference type="AlphaFoldDB" id="A0A232M2M9"/>
<feature type="compositionally biased region" description="Basic and acidic residues" evidence="1">
    <location>
        <begin position="107"/>
        <end position="117"/>
    </location>
</feature>
<dbReference type="PANTHER" id="PTHR40422">
    <property type="entry name" value="TRANSLATION MACHINERY-ASSOCIATED PROTEIN 17"/>
    <property type="match status" value="1"/>
</dbReference>
<dbReference type="GO" id="GO:0030674">
    <property type="term" value="F:protein-macromolecule adaptor activity"/>
    <property type="evidence" value="ECO:0007669"/>
    <property type="project" value="TreeGrafter"/>
</dbReference>
<dbReference type="OrthoDB" id="548474at2759"/>
<organism evidence="2 3">
    <name type="scientific">Elaphomyces granulatus</name>
    <dbReference type="NCBI Taxonomy" id="519963"/>
    <lineage>
        <taxon>Eukaryota</taxon>
        <taxon>Fungi</taxon>
        <taxon>Dikarya</taxon>
        <taxon>Ascomycota</taxon>
        <taxon>Pezizomycotina</taxon>
        <taxon>Eurotiomycetes</taxon>
        <taxon>Eurotiomycetidae</taxon>
        <taxon>Eurotiales</taxon>
        <taxon>Elaphomycetaceae</taxon>
        <taxon>Elaphomyces</taxon>
    </lineage>
</organism>